<name>A0A8H5FX49_9AGAR</name>
<evidence type="ECO:0000313" key="4">
    <source>
        <dbReference type="Proteomes" id="UP000559027"/>
    </source>
</evidence>
<dbReference type="EMBL" id="JAACJO010000012">
    <property type="protein sequence ID" value="KAF5351987.1"/>
    <property type="molecule type" value="Genomic_DNA"/>
</dbReference>
<evidence type="ECO:0000313" key="3">
    <source>
        <dbReference type="EMBL" id="KAF5351987.1"/>
    </source>
</evidence>
<gene>
    <name evidence="3" type="ORF">D9756_007621</name>
</gene>
<feature type="chain" id="PRO_5034965160" evidence="2">
    <location>
        <begin position="21"/>
        <end position="134"/>
    </location>
</feature>
<sequence length="134" mass="13880">MHSTQLALLVFIFSPLAVSASHIPRRLLGFPVPVPVSAPAPVPAPAFPGPPAPPGPLNSVMGAAVGQAPGGLPGPGKPAPPSSLKPRRARIEQQRRQFHNADFAPSGSLPSSNIDSAVSTDDVHERRFAHELGN</sequence>
<dbReference type="AlphaFoldDB" id="A0A8H5FX49"/>
<feature type="compositionally biased region" description="Polar residues" evidence="1">
    <location>
        <begin position="108"/>
        <end position="119"/>
    </location>
</feature>
<feature type="region of interest" description="Disordered" evidence="1">
    <location>
        <begin position="46"/>
        <end position="134"/>
    </location>
</feature>
<feature type="compositionally biased region" description="Basic and acidic residues" evidence="1">
    <location>
        <begin position="121"/>
        <end position="134"/>
    </location>
</feature>
<evidence type="ECO:0000256" key="1">
    <source>
        <dbReference type="SAM" id="MobiDB-lite"/>
    </source>
</evidence>
<feature type="compositionally biased region" description="Pro residues" evidence="1">
    <location>
        <begin position="46"/>
        <end position="56"/>
    </location>
</feature>
<keyword evidence="2" id="KW-0732">Signal</keyword>
<dbReference type="Proteomes" id="UP000559027">
    <property type="component" value="Unassembled WGS sequence"/>
</dbReference>
<keyword evidence="4" id="KW-1185">Reference proteome</keyword>
<reference evidence="3 4" key="1">
    <citation type="journal article" date="2020" name="ISME J.">
        <title>Uncovering the hidden diversity of litter-decomposition mechanisms in mushroom-forming fungi.</title>
        <authorList>
            <person name="Floudas D."/>
            <person name="Bentzer J."/>
            <person name="Ahren D."/>
            <person name="Johansson T."/>
            <person name="Persson P."/>
            <person name="Tunlid A."/>
        </authorList>
    </citation>
    <scope>NUCLEOTIDE SEQUENCE [LARGE SCALE GENOMIC DNA]</scope>
    <source>
        <strain evidence="3 4">CBS 146.42</strain>
    </source>
</reference>
<protein>
    <submittedName>
        <fullName evidence="3">Uncharacterized protein</fullName>
    </submittedName>
</protein>
<accession>A0A8H5FX49</accession>
<evidence type="ECO:0000256" key="2">
    <source>
        <dbReference type="SAM" id="SignalP"/>
    </source>
</evidence>
<comment type="caution">
    <text evidence="3">The sequence shown here is derived from an EMBL/GenBank/DDBJ whole genome shotgun (WGS) entry which is preliminary data.</text>
</comment>
<feature type="signal peptide" evidence="2">
    <location>
        <begin position="1"/>
        <end position="20"/>
    </location>
</feature>
<proteinExistence type="predicted"/>
<organism evidence="3 4">
    <name type="scientific">Leucocoprinus leucothites</name>
    <dbReference type="NCBI Taxonomy" id="201217"/>
    <lineage>
        <taxon>Eukaryota</taxon>
        <taxon>Fungi</taxon>
        <taxon>Dikarya</taxon>
        <taxon>Basidiomycota</taxon>
        <taxon>Agaricomycotina</taxon>
        <taxon>Agaricomycetes</taxon>
        <taxon>Agaricomycetidae</taxon>
        <taxon>Agaricales</taxon>
        <taxon>Agaricineae</taxon>
        <taxon>Agaricaceae</taxon>
        <taxon>Leucocoprinus</taxon>
    </lineage>
</organism>